<keyword evidence="7 10" id="KW-0804">Transcription</keyword>
<accession>A0A9P0H7Y5</accession>
<dbReference type="Pfam" id="PF00940">
    <property type="entry name" value="RNA_pol"/>
    <property type="match status" value="1"/>
</dbReference>
<dbReference type="InterPro" id="IPR046950">
    <property type="entry name" value="DNA-dir_Rpol_C_phage-type"/>
</dbReference>
<evidence type="ECO:0000313" key="12">
    <source>
        <dbReference type="EMBL" id="CAH1397213.1"/>
    </source>
</evidence>
<dbReference type="InterPro" id="IPR002885">
    <property type="entry name" value="PPR_rpt"/>
</dbReference>
<dbReference type="InterPro" id="IPR002092">
    <property type="entry name" value="DNA-dir_Rpol_phage-type"/>
</dbReference>
<dbReference type="GO" id="GO:0006390">
    <property type="term" value="P:mitochondrial transcription"/>
    <property type="evidence" value="ECO:0007669"/>
    <property type="project" value="TreeGrafter"/>
</dbReference>
<dbReference type="FunFam" id="1.10.150.20:FF:000031">
    <property type="entry name" value="DNA-directed RNA polymerase"/>
    <property type="match status" value="1"/>
</dbReference>
<dbReference type="OrthoDB" id="276422at2759"/>
<keyword evidence="6" id="KW-0809">Transit peptide</keyword>
<name>A0A9P0H7Y5_NEZVI</name>
<dbReference type="GO" id="GO:0001018">
    <property type="term" value="F:mitochondrial promoter sequence-specific DNA binding"/>
    <property type="evidence" value="ECO:0007669"/>
    <property type="project" value="TreeGrafter"/>
</dbReference>
<dbReference type="Gene3D" id="1.25.40.10">
    <property type="entry name" value="Tetratricopeptide repeat domain"/>
    <property type="match status" value="1"/>
</dbReference>
<comment type="catalytic activity">
    <reaction evidence="8 10">
        <text>RNA(n) + a ribonucleoside 5'-triphosphate = RNA(n+1) + diphosphate</text>
        <dbReference type="Rhea" id="RHEA:21248"/>
        <dbReference type="Rhea" id="RHEA-COMP:14527"/>
        <dbReference type="Rhea" id="RHEA-COMP:17342"/>
        <dbReference type="ChEBI" id="CHEBI:33019"/>
        <dbReference type="ChEBI" id="CHEBI:61557"/>
        <dbReference type="ChEBI" id="CHEBI:140395"/>
        <dbReference type="EC" id="2.7.7.6"/>
    </reaction>
</comment>
<dbReference type="GO" id="GO:0003899">
    <property type="term" value="F:DNA-directed RNA polymerase activity"/>
    <property type="evidence" value="ECO:0007669"/>
    <property type="project" value="UniProtKB-EC"/>
</dbReference>
<evidence type="ECO:0000256" key="8">
    <source>
        <dbReference type="ARBA" id="ARBA00048552"/>
    </source>
</evidence>
<dbReference type="InterPro" id="IPR037159">
    <property type="entry name" value="RNA_POL_N_sf"/>
</dbReference>
<evidence type="ECO:0000313" key="13">
    <source>
        <dbReference type="Proteomes" id="UP001152798"/>
    </source>
</evidence>
<dbReference type="PROSITE" id="PS00900">
    <property type="entry name" value="RNA_POL_PHAGE_1"/>
    <property type="match status" value="1"/>
</dbReference>
<keyword evidence="13" id="KW-1185">Reference proteome</keyword>
<gene>
    <name evidence="12" type="ORF">NEZAVI_LOCUS7089</name>
</gene>
<evidence type="ECO:0000256" key="9">
    <source>
        <dbReference type="PROSITE-ProRule" id="PRU00708"/>
    </source>
</evidence>
<dbReference type="Pfam" id="PF14700">
    <property type="entry name" value="RPOL_N"/>
    <property type="match status" value="1"/>
</dbReference>
<dbReference type="GO" id="GO:0071897">
    <property type="term" value="P:DNA biosynthetic process"/>
    <property type="evidence" value="ECO:0007669"/>
    <property type="project" value="UniProtKB-ARBA"/>
</dbReference>
<dbReference type="InterPro" id="IPR043502">
    <property type="entry name" value="DNA/RNA_pol_sf"/>
</dbReference>
<evidence type="ECO:0000256" key="10">
    <source>
        <dbReference type="RuleBase" id="RU003805"/>
    </source>
</evidence>
<dbReference type="GO" id="GO:0034245">
    <property type="term" value="C:mitochondrial DNA-directed RNA polymerase complex"/>
    <property type="evidence" value="ECO:0007669"/>
    <property type="project" value="TreeGrafter"/>
</dbReference>
<dbReference type="PANTHER" id="PTHR10102:SF0">
    <property type="entry name" value="DNA-DIRECTED RNA POLYMERASE, MITOCHONDRIAL"/>
    <property type="match status" value="1"/>
</dbReference>
<evidence type="ECO:0000256" key="4">
    <source>
        <dbReference type="ARBA" id="ARBA00022679"/>
    </source>
</evidence>
<evidence type="ECO:0000256" key="2">
    <source>
        <dbReference type="ARBA" id="ARBA00012418"/>
    </source>
</evidence>
<sequence>MYRILKVSSFSYNNYQAFHPNLSFLHANNLKCTLCNKIGRHQIIGGNVFECTTTHYSTSVSTNPSESSPKTRKKNLKRSKYIELLEVSKNRTSERRARVKTLNARSWSKLHKLEDIINQQPSIETIPEVEHDFDGKTIEIFENQESVETLTELQNEPKKEIKGSVYARLSKKNKEKLTRSKSLNLDSSGKEKSFNSSLVSYVELCMNCGFLNRGWYTVLYYLKNNKKFVIKDERVFNILMECCAKNGNIDRLMEIWKTMVETANIKPSAVSFARRFETIVRSKKKDKAQLLASTMRLMRDEGISCNEIFEQTKWKLDSRELVLSAIRAVQPQFIPSVKMPDTKYNCALVNLLNNNPKKIVSPAESMFSVSELNNLFKEQLEMEKKTFVKVQSIEKSRLEKDTQYCRNALEQLEKEWEKAISAGFHKDLVNMSNLQQRLHRSQCPINIYPYLTVLDQADYVEIIKQEVRKLASGSETYSSSVPRLCRSLGKMVKIRYDIKCKTSNGVLQKLEKVFDSYSKWYLTPNAIRYGYNPRHTWQLLKNQYCKGPSLEIDSEPWSMLTLVSIGKFLYNIILRDIKIDINILKHNSKNKHYLPAFYTLFRHESHLCLEEVKPHPILSRLYKGACSPYLYFSVTDLPMLSPPLPWNEPSSGGYLIARSSLIRLPESAILQRERLKDRPANLLYPCLDSLNQLGSIPWKVNKSVLDIVIKLFKSGGHEKLGVPCMPPAITQSDLPKAATKEEKFEAFRARMLAKRRRAEMYSLWCDALYRLSLANHFRDRIFWLPHNMDFRGRVYPCPPHLNHLGSDLYRSLLVFAQPRPLGPEGLNWLKIHAINLTGLKKKESISSRLDYANEILPTILDSANEPFKKGAWWMESEKPWQTLATCIEIRNALDHNGAPETYLCSFPVHQDGSCNGLQHYAALGRDSSGAESVNLSPFDVPQDVYSCVAAIVDRERAKDAQNGIEIAKHLDGFIRRKVIKQTVMTTVYGVTRFGARLQIAKQLKDLEDFPKEHVWQGSHYLVHKTFYSIAEMFTSTREIQDWFTESARLIAGIRGENVEYVTPLGLPVVQPYSKSVTQTNPAAAACSGVVSHNVKFDKFERPNVVKQKNAFPPNFIHSLDSTHMMLTSLHCQRAGITFVSVHDCFWTHPDTVHIMNKICREQFVSLHSQPILQELSEFLISKYGFDYESIDHESHPEVVVKAIKKLNSVLRAVPSTGDFQLEKVLDSVYFFS</sequence>
<comment type="function">
    <text evidence="10">DNA-dependent RNA polymerase catalyzes the transcription of DNA into RNA using the four ribonucleoside triphosphates as substrates.</text>
</comment>
<proteinExistence type="inferred from homology"/>
<dbReference type="SMART" id="SM01311">
    <property type="entry name" value="RPOL_N"/>
    <property type="match status" value="1"/>
</dbReference>
<dbReference type="NCBIfam" id="TIGR00756">
    <property type="entry name" value="PPR"/>
    <property type="match status" value="1"/>
</dbReference>
<dbReference type="PROSITE" id="PS00489">
    <property type="entry name" value="RNA_POL_PHAGE_2"/>
    <property type="match status" value="1"/>
</dbReference>
<dbReference type="PANTHER" id="PTHR10102">
    <property type="entry name" value="DNA-DIRECTED RNA POLYMERASE, MITOCHONDRIAL"/>
    <property type="match status" value="1"/>
</dbReference>
<dbReference type="Gene3D" id="1.10.150.20">
    <property type="entry name" value="5' to 3' exonuclease, C-terminal subdomain"/>
    <property type="match status" value="1"/>
</dbReference>
<dbReference type="Gene3D" id="1.10.1320.10">
    <property type="entry name" value="DNA-directed RNA polymerase, N-terminal domain"/>
    <property type="match status" value="1"/>
</dbReference>
<dbReference type="EC" id="2.7.7.6" evidence="2 10"/>
<protein>
    <recommendedName>
        <fullName evidence="2 10">DNA-directed RNA polymerase</fullName>
        <ecNumber evidence="2 10">2.7.7.6</ecNumber>
    </recommendedName>
</protein>
<dbReference type="FunFam" id="1.10.287.280:FF:000001">
    <property type="entry name" value="DNA-directed RNA polymerase"/>
    <property type="match status" value="1"/>
</dbReference>
<keyword evidence="3 10" id="KW-0240">DNA-directed RNA polymerase</keyword>
<dbReference type="Gene3D" id="1.10.287.280">
    <property type="match status" value="1"/>
</dbReference>
<evidence type="ECO:0000256" key="5">
    <source>
        <dbReference type="ARBA" id="ARBA00022695"/>
    </source>
</evidence>
<dbReference type="AlphaFoldDB" id="A0A9P0H7Y5"/>
<evidence type="ECO:0000256" key="3">
    <source>
        <dbReference type="ARBA" id="ARBA00022478"/>
    </source>
</evidence>
<feature type="domain" description="DNA-directed RNA polymerase N-terminal" evidence="11">
    <location>
        <begin position="377"/>
        <end position="695"/>
    </location>
</feature>
<evidence type="ECO:0000256" key="1">
    <source>
        <dbReference type="ARBA" id="ARBA00009493"/>
    </source>
</evidence>
<dbReference type="Proteomes" id="UP001152798">
    <property type="component" value="Chromosome 3"/>
</dbReference>
<evidence type="ECO:0000256" key="7">
    <source>
        <dbReference type="ARBA" id="ARBA00023163"/>
    </source>
</evidence>
<evidence type="ECO:0000256" key="6">
    <source>
        <dbReference type="ARBA" id="ARBA00022946"/>
    </source>
</evidence>
<reference evidence="12" key="1">
    <citation type="submission" date="2022-01" db="EMBL/GenBank/DDBJ databases">
        <authorList>
            <person name="King R."/>
        </authorList>
    </citation>
    <scope>NUCLEOTIDE SEQUENCE</scope>
</reference>
<dbReference type="PROSITE" id="PS51375">
    <property type="entry name" value="PPR"/>
    <property type="match status" value="1"/>
</dbReference>
<dbReference type="EMBL" id="OV725079">
    <property type="protein sequence ID" value="CAH1397213.1"/>
    <property type="molecule type" value="Genomic_DNA"/>
</dbReference>
<keyword evidence="4 10" id="KW-0808">Transferase</keyword>
<feature type="repeat" description="PPR" evidence="9">
    <location>
        <begin position="232"/>
        <end position="267"/>
    </location>
</feature>
<organism evidence="12 13">
    <name type="scientific">Nezara viridula</name>
    <name type="common">Southern green stink bug</name>
    <name type="synonym">Cimex viridulus</name>
    <dbReference type="NCBI Taxonomy" id="85310"/>
    <lineage>
        <taxon>Eukaryota</taxon>
        <taxon>Metazoa</taxon>
        <taxon>Ecdysozoa</taxon>
        <taxon>Arthropoda</taxon>
        <taxon>Hexapoda</taxon>
        <taxon>Insecta</taxon>
        <taxon>Pterygota</taxon>
        <taxon>Neoptera</taxon>
        <taxon>Paraneoptera</taxon>
        <taxon>Hemiptera</taxon>
        <taxon>Heteroptera</taxon>
        <taxon>Panheteroptera</taxon>
        <taxon>Pentatomomorpha</taxon>
        <taxon>Pentatomoidea</taxon>
        <taxon>Pentatomidae</taxon>
        <taxon>Pentatominae</taxon>
        <taxon>Nezara</taxon>
    </lineage>
</organism>
<keyword evidence="5 10" id="KW-0548">Nucleotidyltransferase</keyword>
<comment type="similarity">
    <text evidence="1 10">Belongs to the phage and mitochondrial RNA polymerase family.</text>
</comment>
<evidence type="ECO:0000259" key="11">
    <source>
        <dbReference type="SMART" id="SM01311"/>
    </source>
</evidence>
<dbReference type="SUPFAM" id="SSF56672">
    <property type="entry name" value="DNA/RNA polymerases"/>
    <property type="match status" value="1"/>
</dbReference>
<dbReference type="InterPro" id="IPR011990">
    <property type="entry name" value="TPR-like_helical_dom_sf"/>
</dbReference>
<dbReference type="InterPro" id="IPR029262">
    <property type="entry name" value="RPOL_N"/>
</dbReference>